<keyword evidence="1" id="KW-1133">Transmembrane helix</keyword>
<dbReference type="InterPro" id="IPR021309">
    <property type="entry name" value="YgaP-like_TM"/>
</dbReference>
<evidence type="ECO:0000313" key="4">
    <source>
        <dbReference type="Proteomes" id="UP000217083"/>
    </source>
</evidence>
<dbReference type="Proteomes" id="UP000217083">
    <property type="component" value="Unassembled WGS sequence"/>
</dbReference>
<keyword evidence="4" id="KW-1185">Reference proteome</keyword>
<name>A0A263BTD0_9BACI</name>
<proteinExistence type="predicted"/>
<organism evidence="3 4">
    <name type="scientific">Lottiidibacillus patelloidae</name>
    <dbReference type="NCBI Taxonomy" id="2670334"/>
    <lineage>
        <taxon>Bacteria</taxon>
        <taxon>Bacillati</taxon>
        <taxon>Bacillota</taxon>
        <taxon>Bacilli</taxon>
        <taxon>Bacillales</taxon>
        <taxon>Bacillaceae</taxon>
        <taxon>Lottiidibacillus</taxon>
    </lineage>
</organism>
<keyword evidence="1" id="KW-0472">Membrane</keyword>
<feature type="transmembrane region" description="Helical" evidence="1">
    <location>
        <begin position="7"/>
        <end position="25"/>
    </location>
</feature>
<keyword evidence="1" id="KW-0812">Transmembrane</keyword>
<comment type="caution">
    <text evidence="3">The sequence shown here is derived from an EMBL/GenBank/DDBJ whole genome shotgun (WGS) entry which is preliminary data.</text>
</comment>
<dbReference type="RefSeq" id="WP_094924256.1">
    <property type="nucleotide sequence ID" value="NZ_NPIA01000004.1"/>
</dbReference>
<reference evidence="3 4" key="2">
    <citation type="submission" date="2017-09" db="EMBL/GenBank/DDBJ databases">
        <title>Bacillus patelloidae sp. nov., isolated from the intestinal tract of a marine limpet.</title>
        <authorList>
            <person name="Liu R."/>
            <person name="Dong C."/>
            <person name="Shao Z."/>
        </authorList>
    </citation>
    <scope>NUCLEOTIDE SEQUENCE [LARGE SCALE GENOMIC DNA]</scope>
    <source>
        <strain evidence="3 4">SA5d-4</strain>
    </source>
</reference>
<accession>A0A263BTD0</accession>
<dbReference type="AlphaFoldDB" id="A0A263BTD0"/>
<protein>
    <recommendedName>
        <fullName evidence="2">Inner membrane protein YgaP-like transmembrane domain-containing protein</fullName>
    </recommendedName>
</protein>
<sequence>MRPNIGIINAMIRITCGLTMLSWSTAKLVKRPWCQSYLWVVLLGAMKVAQGITRFCPITELMKCMPKKGDCCDIEEEKEIINPS</sequence>
<feature type="transmembrane region" description="Helical" evidence="1">
    <location>
        <begin position="37"/>
        <end position="57"/>
    </location>
</feature>
<dbReference type="Pfam" id="PF11127">
    <property type="entry name" value="YgaP-like_TM"/>
    <property type="match status" value="1"/>
</dbReference>
<reference evidence="4" key="1">
    <citation type="submission" date="2017-08" db="EMBL/GenBank/DDBJ databases">
        <authorList>
            <person name="Huang Z."/>
        </authorList>
    </citation>
    <scope>NUCLEOTIDE SEQUENCE [LARGE SCALE GENOMIC DNA]</scope>
    <source>
        <strain evidence="4">SA5d-4</strain>
    </source>
</reference>
<evidence type="ECO:0000256" key="1">
    <source>
        <dbReference type="SAM" id="Phobius"/>
    </source>
</evidence>
<feature type="domain" description="Inner membrane protein YgaP-like transmembrane" evidence="2">
    <location>
        <begin position="1"/>
        <end position="63"/>
    </location>
</feature>
<evidence type="ECO:0000313" key="3">
    <source>
        <dbReference type="EMBL" id="OZM56822.1"/>
    </source>
</evidence>
<evidence type="ECO:0000259" key="2">
    <source>
        <dbReference type="Pfam" id="PF11127"/>
    </source>
</evidence>
<dbReference type="EMBL" id="NPIA01000004">
    <property type="protein sequence ID" value="OZM56822.1"/>
    <property type="molecule type" value="Genomic_DNA"/>
</dbReference>
<gene>
    <name evidence="3" type="ORF">CIB95_08595</name>
</gene>